<feature type="domain" description="Cadherin" evidence="19">
    <location>
        <begin position="59"/>
        <end position="139"/>
    </location>
</feature>
<evidence type="ECO:0000313" key="20">
    <source>
        <dbReference type="EMBL" id="KAJ7414887.1"/>
    </source>
</evidence>
<feature type="domain" description="Cadherin" evidence="19">
    <location>
        <begin position="494"/>
        <end position="598"/>
    </location>
</feature>
<dbReference type="Pfam" id="PF00028">
    <property type="entry name" value="Cadherin"/>
    <property type="match status" value="4"/>
</dbReference>
<dbReference type="InterPro" id="IPR036691">
    <property type="entry name" value="Endo/exonu/phosph_ase_sf"/>
</dbReference>
<evidence type="ECO:0000256" key="18">
    <source>
        <dbReference type="SAM" id="Phobius"/>
    </source>
</evidence>
<keyword evidence="4 16" id="KW-0812">Transmembrane</keyword>
<evidence type="ECO:0000256" key="4">
    <source>
        <dbReference type="ARBA" id="ARBA00022692"/>
    </source>
</evidence>
<proteinExistence type="predicted"/>
<feature type="domain" description="Cadherin" evidence="19">
    <location>
        <begin position="249"/>
        <end position="315"/>
    </location>
</feature>
<evidence type="ECO:0000256" key="3">
    <source>
        <dbReference type="ARBA" id="ARBA00022685"/>
    </source>
</evidence>
<keyword evidence="8 15" id="KW-0106">Calcium</keyword>
<evidence type="ECO:0000256" key="1">
    <source>
        <dbReference type="ARBA" id="ARBA00004251"/>
    </source>
</evidence>
<evidence type="ECO:0000256" key="17">
    <source>
        <dbReference type="SAM" id="MobiDB-lite"/>
    </source>
</evidence>
<dbReference type="Proteomes" id="UP001145742">
    <property type="component" value="Unassembled WGS sequence"/>
</dbReference>
<dbReference type="Gene3D" id="3.60.10.10">
    <property type="entry name" value="Endonuclease/exonuclease/phosphatase"/>
    <property type="match status" value="1"/>
</dbReference>
<dbReference type="Pfam" id="PF01049">
    <property type="entry name" value="CADH_Y-type_LIR"/>
    <property type="match status" value="1"/>
</dbReference>
<evidence type="ECO:0000313" key="21">
    <source>
        <dbReference type="Proteomes" id="UP001145742"/>
    </source>
</evidence>
<protein>
    <recommendedName>
        <fullName evidence="14">Cadherin-20</fullName>
    </recommendedName>
</protein>
<sequence length="1052" mass="119573">MDLTTTVLSGSARPLTEGQEDNLSDKLHQRMKRSWVWNQFFVLEEYTGTDPLYVGKLHSDMDRGDGSIKYILSGEGAGIVFTIDDTTGDIHAIQRLDREERSQYTLRAQALDRRTGRPMEPESEFIIKIQDINDNEPKFLDGPYVASVPEMSPVGTSVIQVTATDADDPTYGNSARVVYSILQGQPYFSVDSQTGLIRTALMNMDREAKEYYEVIIQAKDMGGQLGGLAGTTTVNITLSDVNDNPPRFPQKHYQMSVLESAPISSTVGRVVATDLDEGINAEMKYSLVDGDGLDVFDINTDPNYQVGIITVRKLLASVWWSVFKKKDLNRKKKGVEWEEQTFYCALSELRLCMVKSLCINKATLFESDSYNKKGLGGDSNPSTHHTWTVNLCLGYILKRDEKSHFWRVNYDKNSNKILQERLLVLEVFITWQHSLDTRLWSRQPLSFESKKSYTLKVEGANPHLEMRFLNLGPFRDTTTVYISVEDVDEPPVFEPSIYFVEVPEDVEIGTTIQMISAKDPDVTNNSIRYSVDRSSDPGRFFYVDITSGALMTARPLDREDVSWHNITVLAMELNNPSQVGSVSVTVEVLDVNDNAPEFARFYEAFVCENAKAGQLIQTVSAIDRDDPQEGQHFYYSLAPEAVNNPNFTLRDNQGLLVRLQASWVIGVEIEFVQKEMLKAWKGVVGKHSVENCNDNRHLLLEFCAEQQLTITNTILQQKDRLKTTWMHPRSKHWHLVDYVLVQHRNVRDVRHTRVMSSAECQTDHHLVRCKLNLHFKPKPKRDSIPRRRLQVNNLQTATVRELPDNTAWILTRRSGFRQHEQNTFYLPILISDNGRPVLSSTGTLTMHVCSCDDEGMVMSCNVEAYVLPVSLSRGALIAILACIFVLLVLVLLILSMRRQRKQPYIIDEEENIHENIVRYDDEGGGEEDTEAFDIAAMWNPREAQLVVKNRQDMLPEIESLSRYVPQACIMDNNVHNYVLAKLYEADMDLWAPPFDSLQTYMFEGSGSVAESLSSLQSVTTDSDQSYDYLMDWGPRFKKLAEMYGATDGGALW</sequence>
<keyword evidence="5" id="KW-0479">Metal-binding</keyword>
<evidence type="ECO:0000256" key="7">
    <source>
        <dbReference type="ARBA" id="ARBA00022737"/>
    </source>
</evidence>
<reference evidence="20" key="1">
    <citation type="submission" date="2019-10" db="EMBL/GenBank/DDBJ databases">
        <authorList>
            <person name="Soares A.E.R."/>
            <person name="Aleixo A."/>
            <person name="Schneider P."/>
            <person name="Miyaki C.Y."/>
            <person name="Schneider M.P."/>
            <person name="Mello C."/>
            <person name="Vasconcelos A.T.R."/>
        </authorList>
    </citation>
    <scope>NUCLEOTIDE SEQUENCE</scope>
    <source>
        <tissue evidence="20">Muscle</tissue>
    </source>
</reference>
<dbReference type="InterPro" id="IPR000233">
    <property type="entry name" value="Cadherin_Y-type_LIR"/>
</dbReference>
<dbReference type="CDD" id="cd11304">
    <property type="entry name" value="Cadherin_repeat"/>
    <property type="match status" value="6"/>
</dbReference>
<feature type="transmembrane region" description="Helical" evidence="18">
    <location>
        <begin position="875"/>
        <end position="894"/>
    </location>
</feature>
<keyword evidence="3" id="KW-0165">Cleavage on pair of basic residues</keyword>
<keyword evidence="7" id="KW-0677">Repeat</keyword>
<dbReference type="InterPro" id="IPR027397">
    <property type="entry name" value="Catenin-bd_sf"/>
</dbReference>
<evidence type="ECO:0000256" key="8">
    <source>
        <dbReference type="ARBA" id="ARBA00022837"/>
    </source>
</evidence>
<evidence type="ECO:0000256" key="12">
    <source>
        <dbReference type="ARBA" id="ARBA00023180"/>
    </source>
</evidence>
<dbReference type="InterPro" id="IPR002126">
    <property type="entry name" value="Cadherin-like_dom"/>
</dbReference>
<keyword evidence="2" id="KW-1003">Cell membrane</keyword>
<keyword evidence="12" id="KW-0325">Glycoprotein</keyword>
<dbReference type="PANTHER" id="PTHR24027:SF84">
    <property type="entry name" value="CADHERIN-20"/>
    <property type="match status" value="1"/>
</dbReference>
<feature type="domain" description="Cadherin" evidence="19">
    <location>
        <begin position="817"/>
        <end position="870"/>
    </location>
</feature>
<dbReference type="Gene3D" id="4.10.900.10">
    <property type="entry name" value="TCF3-CBD (Catenin binding domain)"/>
    <property type="match status" value="1"/>
</dbReference>
<dbReference type="Gene3D" id="2.60.40.60">
    <property type="entry name" value="Cadherins"/>
    <property type="match status" value="7"/>
</dbReference>
<evidence type="ECO:0000256" key="15">
    <source>
        <dbReference type="PROSITE-ProRule" id="PRU00043"/>
    </source>
</evidence>
<gene>
    <name evidence="20" type="ORF">WISP_81028</name>
</gene>
<evidence type="ECO:0000256" key="5">
    <source>
        <dbReference type="ARBA" id="ARBA00022723"/>
    </source>
</evidence>
<keyword evidence="9 16" id="KW-0130">Cell adhesion</keyword>
<feature type="domain" description="Cadherin" evidence="19">
    <location>
        <begin position="443"/>
        <end position="493"/>
    </location>
</feature>
<dbReference type="PRINTS" id="PR00205">
    <property type="entry name" value="CADHERIN"/>
</dbReference>
<evidence type="ECO:0000256" key="10">
    <source>
        <dbReference type="ARBA" id="ARBA00022989"/>
    </source>
</evidence>
<comment type="function">
    <text evidence="13">Cadherins are calcium-dependent cell adhesion proteins. They preferentially interact with themselves in a homophilic manner in connecting cells; cadherins may thus contribute to the sorting of heterogeneous cell types.</text>
</comment>
<accession>A0ABQ9D4Z7</accession>
<evidence type="ECO:0000256" key="16">
    <source>
        <dbReference type="RuleBase" id="RU003318"/>
    </source>
</evidence>
<evidence type="ECO:0000259" key="19">
    <source>
        <dbReference type="PROSITE" id="PS50268"/>
    </source>
</evidence>
<dbReference type="PROSITE" id="PS00232">
    <property type="entry name" value="CADHERIN_1"/>
    <property type="match status" value="2"/>
</dbReference>
<evidence type="ECO:0000256" key="2">
    <source>
        <dbReference type="ARBA" id="ARBA00022475"/>
    </source>
</evidence>
<dbReference type="PROSITE" id="PS50268">
    <property type="entry name" value="CADHERIN_2"/>
    <property type="match status" value="7"/>
</dbReference>
<dbReference type="SUPFAM" id="SSF49313">
    <property type="entry name" value="Cadherin-like"/>
    <property type="match status" value="5"/>
</dbReference>
<evidence type="ECO:0000256" key="6">
    <source>
        <dbReference type="ARBA" id="ARBA00022729"/>
    </source>
</evidence>
<feature type="domain" description="Cadherin" evidence="19">
    <location>
        <begin position="598"/>
        <end position="656"/>
    </location>
</feature>
<dbReference type="SMART" id="SM00112">
    <property type="entry name" value="CA"/>
    <property type="match status" value="4"/>
</dbReference>
<dbReference type="InterPro" id="IPR039808">
    <property type="entry name" value="Cadherin"/>
</dbReference>
<organism evidence="20 21">
    <name type="scientific">Willisornis vidua</name>
    <name type="common">Xingu scale-backed antbird</name>
    <dbReference type="NCBI Taxonomy" id="1566151"/>
    <lineage>
        <taxon>Eukaryota</taxon>
        <taxon>Metazoa</taxon>
        <taxon>Chordata</taxon>
        <taxon>Craniata</taxon>
        <taxon>Vertebrata</taxon>
        <taxon>Euteleostomi</taxon>
        <taxon>Archelosauria</taxon>
        <taxon>Archosauria</taxon>
        <taxon>Dinosauria</taxon>
        <taxon>Saurischia</taxon>
        <taxon>Theropoda</taxon>
        <taxon>Coelurosauria</taxon>
        <taxon>Aves</taxon>
        <taxon>Neognathae</taxon>
        <taxon>Neoaves</taxon>
        <taxon>Telluraves</taxon>
        <taxon>Australaves</taxon>
        <taxon>Passeriformes</taxon>
        <taxon>Thamnophilidae</taxon>
        <taxon>Willisornis</taxon>
    </lineage>
</organism>
<comment type="caution">
    <text evidence="20">The sequence shown here is derived from an EMBL/GenBank/DDBJ whole genome shotgun (WGS) entry which is preliminary data.</text>
</comment>
<dbReference type="InterPro" id="IPR020894">
    <property type="entry name" value="Cadherin_CS"/>
</dbReference>
<keyword evidence="10 18" id="KW-1133">Transmembrane helix</keyword>
<evidence type="ECO:0000256" key="13">
    <source>
        <dbReference type="ARBA" id="ARBA00037319"/>
    </source>
</evidence>
<keyword evidence="11 18" id="KW-0472">Membrane</keyword>
<dbReference type="PANTHER" id="PTHR24027">
    <property type="entry name" value="CADHERIN-23"/>
    <property type="match status" value="1"/>
</dbReference>
<feature type="domain" description="Cadherin" evidence="19">
    <location>
        <begin position="140"/>
        <end position="248"/>
    </location>
</feature>
<evidence type="ECO:0000256" key="14">
    <source>
        <dbReference type="ARBA" id="ARBA00040456"/>
    </source>
</evidence>
<feature type="region of interest" description="Disordered" evidence="17">
    <location>
        <begin position="1"/>
        <end position="21"/>
    </location>
</feature>
<evidence type="ECO:0000256" key="11">
    <source>
        <dbReference type="ARBA" id="ARBA00023136"/>
    </source>
</evidence>
<dbReference type="InterPro" id="IPR015919">
    <property type="entry name" value="Cadherin-like_sf"/>
</dbReference>
<comment type="subcellular location">
    <subcellularLocation>
        <location evidence="1 16">Cell membrane</location>
        <topology evidence="1 16">Single-pass type I membrane protein</topology>
    </subcellularLocation>
</comment>
<dbReference type="EMBL" id="WHWB01034022">
    <property type="protein sequence ID" value="KAJ7414887.1"/>
    <property type="molecule type" value="Genomic_DNA"/>
</dbReference>
<keyword evidence="21" id="KW-1185">Reference proteome</keyword>
<evidence type="ECO:0000256" key="9">
    <source>
        <dbReference type="ARBA" id="ARBA00022889"/>
    </source>
</evidence>
<keyword evidence="6" id="KW-0732">Signal</keyword>
<name>A0ABQ9D4Z7_9PASS</name>